<comment type="caution">
    <text evidence="2">The sequence shown here is derived from an EMBL/GenBank/DDBJ whole genome shotgun (WGS) entry which is preliminary data.</text>
</comment>
<evidence type="ECO:0000256" key="1">
    <source>
        <dbReference type="SAM" id="MobiDB-lite"/>
    </source>
</evidence>
<dbReference type="EMBL" id="CAJNBJ010000001">
    <property type="protein sequence ID" value="CAE6712689.1"/>
    <property type="molecule type" value="Genomic_DNA"/>
</dbReference>
<protein>
    <recommendedName>
        <fullName evidence="4">Lipoprotein</fullName>
    </recommendedName>
</protein>
<proteinExistence type="predicted"/>
<name>A0ABN7KTK8_9BACT</name>
<gene>
    <name evidence="2" type="ORF">NSPZN2_11295</name>
</gene>
<dbReference type="PROSITE" id="PS51257">
    <property type="entry name" value="PROKAR_LIPOPROTEIN"/>
    <property type="match status" value="1"/>
</dbReference>
<keyword evidence="3" id="KW-1185">Reference proteome</keyword>
<sequence length="155" mass="17565">METTRRERTGRGRVTAILLLLCLVTLSGCGGPWRDRYLDKGLKRLTQDDIAEKFGPPSTAKTPVLGGNTVWTYRVPMGDREVHPWDPSSLTAGKKTKAPPSPSPFGKSLAGNEEPYREPLYCYRYTLSFDEDKRLKDWKREECVPRASEEETDSQ</sequence>
<evidence type="ECO:0008006" key="4">
    <source>
        <dbReference type="Google" id="ProtNLM"/>
    </source>
</evidence>
<organism evidence="2 3">
    <name type="scientific">Nitrospira defluvii</name>
    <dbReference type="NCBI Taxonomy" id="330214"/>
    <lineage>
        <taxon>Bacteria</taxon>
        <taxon>Pseudomonadati</taxon>
        <taxon>Nitrospirota</taxon>
        <taxon>Nitrospiria</taxon>
        <taxon>Nitrospirales</taxon>
        <taxon>Nitrospiraceae</taxon>
        <taxon>Nitrospira</taxon>
    </lineage>
</organism>
<dbReference type="RefSeq" id="WP_213041062.1">
    <property type="nucleotide sequence ID" value="NZ_CAJNBJ010000001.1"/>
</dbReference>
<evidence type="ECO:0000313" key="3">
    <source>
        <dbReference type="Proteomes" id="UP000675880"/>
    </source>
</evidence>
<dbReference type="Proteomes" id="UP000675880">
    <property type="component" value="Unassembled WGS sequence"/>
</dbReference>
<accession>A0ABN7KTK8</accession>
<feature type="region of interest" description="Disordered" evidence="1">
    <location>
        <begin position="80"/>
        <end position="113"/>
    </location>
</feature>
<reference evidence="2 3" key="1">
    <citation type="submission" date="2021-02" db="EMBL/GenBank/DDBJ databases">
        <authorList>
            <person name="Han P."/>
        </authorList>
    </citation>
    <scope>NUCLEOTIDE SEQUENCE [LARGE SCALE GENOMIC DNA]</scope>
    <source>
        <strain evidence="2">Candidatus Nitrospira sp. ZN2</strain>
    </source>
</reference>
<evidence type="ECO:0000313" key="2">
    <source>
        <dbReference type="EMBL" id="CAE6712689.1"/>
    </source>
</evidence>